<evidence type="ECO:0000313" key="3">
    <source>
        <dbReference type="Proteomes" id="UP000199286"/>
    </source>
</evidence>
<dbReference type="EMBL" id="FNPF01000017">
    <property type="protein sequence ID" value="SDY76993.1"/>
    <property type="molecule type" value="Genomic_DNA"/>
</dbReference>
<dbReference type="AlphaFoldDB" id="A0A1H3MK79"/>
<sequence length="112" mass="12567">MTGLWWRGRGAIAKPHDYALKSFFADTTLRIGRTETRHLGPDVAVVRTRLHLTGQRAPDGSRAGDRQTILTAILRREGKSWLAVSAQNTEVSPGMETHLAEDDTTRPVDYRR</sequence>
<organism evidence="2 3">
    <name type="scientific">Citreimonas salinaria</name>
    <dbReference type="NCBI Taxonomy" id="321339"/>
    <lineage>
        <taxon>Bacteria</taxon>
        <taxon>Pseudomonadati</taxon>
        <taxon>Pseudomonadota</taxon>
        <taxon>Alphaproteobacteria</taxon>
        <taxon>Rhodobacterales</taxon>
        <taxon>Roseobacteraceae</taxon>
        <taxon>Citreimonas</taxon>
    </lineage>
</organism>
<accession>A0A1H3MK79</accession>
<dbReference type="InterPro" id="IPR011944">
    <property type="entry name" value="Steroid_delta5-4_isomerase"/>
</dbReference>
<gene>
    <name evidence="2" type="ORF">SAMN05444340_11776</name>
</gene>
<dbReference type="STRING" id="321339.SAMN05444340_11776"/>
<name>A0A1H3MK79_9RHOB</name>
<evidence type="ECO:0000256" key="1">
    <source>
        <dbReference type="SAM" id="MobiDB-lite"/>
    </source>
</evidence>
<evidence type="ECO:0000313" key="2">
    <source>
        <dbReference type="EMBL" id="SDY76993.1"/>
    </source>
</evidence>
<dbReference type="Proteomes" id="UP000199286">
    <property type="component" value="Unassembled WGS sequence"/>
</dbReference>
<evidence type="ECO:0008006" key="4">
    <source>
        <dbReference type="Google" id="ProtNLM"/>
    </source>
</evidence>
<protein>
    <recommendedName>
        <fullName evidence="4">DUF4440 domain-containing protein</fullName>
    </recommendedName>
</protein>
<dbReference type="NCBIfam" id="TIGR02246">
    <property type="entry name" value="SgcJ/EcaC family oxidoreductase"/>
    <property type="match status" value="1"/>
</dbReference>
<reference evidence="2 3" key="1">
    <citation type="submission" date="2016-10" db="EMBL/GenBank/DDBJ databases">
        <authorList>
            <person name="de Groot N.N."/>
        </authorList>
    </citation>
    <scope>NUCLEOTIDE SEQUENCE [LARGE SCALE GENOMIC DNA]</scope>
    <source>
        <strain evidence="2 3">DSM 26880</strain>
    </source>
</reference>
<dbReference type="Gene3D" id="3.10.450.50">
    <property type="match status" value="1"/>
</dbReference>
<dbReference type="InterPro" id="IPR032710">
    <property type="entry name" value="NTF2-like_dom_sf"/>
</dbReference>
<keyword evidence="3" id="KW-1185">Reference proteome</keyword>
<feature type="compositionally biased region" description="Basic and acidic residues" evidence="1">
    <location>
        <begin position="98"/>
        <end position="112"/>
    </location>
</feature>
<dbReference type="SUPFAM" id="SSF54427">
    <property type="entry name" value="NTF2-like"/>
    <property type="match status" value="1"/>
</dbReference>
<proteinExistence type="predicted"/>
<feature type="region of interest" description="Disordered" evidence="1">
    <location>
        <begin position="92"/>
        <end position="112"/>
    </location>
</feature>